<accession>A0ABS5CFL5</accession>
<evidence type="ECO:0000313" key="3">
    <source>
        <dbReference type="Proteomes" id="UP000673394"/>
    </source>
</evidence>
<dbReference type="InterPro" id="IPR053146">
    <property type="entry name" value="QDO-like"/>
</dbReference>
<reference evidence="2 3" key="1">
    <citation type="submission" date="2021-04" db="EMBL/GenBank/DDBJ databases">
        <title>Paenibacillus sp. DLE-14 whole genome sequence.</title>
        <authorList>
            <person name="Ham Y.J."/>
        </authorList>
    </citation>
    <scope>NUCLEOTIDE SEQUENCE [LARGE SCALE GENOMIC DNA]</scope>
    <source>
        <strain evidence="2 3">DLE-14</strain>
    </source>
</reference>
<evidence type="ECO:0000313" key="2">
    <source>
        <dbReference type="EMBL" id="MBP3964644.1"/>
    </source>
</evidence>
<gene>
    <name evidence="2" type="ORF">I8J30_18140</name>
</gene>
<dbReference type="Gene3D" id="2.60.120.10">
    <property type="entry name" value="Jelly Rolls"/>
    <property type="match status" value="1"/>
</dbReference>
<dbReference type="PANTHER" id="PTHR36440">
    <property type="entry name" value="PUTATIVE (AFU_ORTHOLOGUE AFUA_8G07350)-RELATED"/>
    <property type="match status" value="1"/>
</dbReference>
<feature type="domain" description="Cupin type-2" evidence="1">
    <location>
        <begin position="13"/>
        <end position="78"/>
    </location>
</feature>
<dbReference type="Proteomes" id="UP000673394">
    <property type="component" value="Unassembled WGS sequence"/>
</dbReference>
<dbReference type="PANTHER" id="PTHR36440:SF1">
    <property type="entry name" value="PUTATIVE (AFU_ORTHOLOGUE AFUA_8G07350)-RELATED"/>
    <property type="match status" value="1"/>
</dbReference>
<protein>
    <submittedName>
        <fullName evidence="2">Cupin domain-containing protein</fullName>
    </submittedName>
</protein>
<keyword evidence="3" id="KW-1185">Reference proteome</keyword>
<dbReference type="InterPro" id="IPR011051">
    <property type="entry name" value="RmlC_Cupin_sf"/>
</dbReference>
<dbReference type="InterPro" id="IPR013096">
    <property type="entry name" value="Cupin_2"/>
</dbReference>
<name>A0ABS5CFL5_9BACL</name>
<dbReference type="InterPro" id="IPR014710">
    <property type="entry name" value="RmlC-like_jellyroll"/>
</dbReference>
<sequence>MAEWTAEGCPPDMEPMRIAPLHIHHEDDEAWYVLEGKLAVRIGDSVVEAAGGSAVMAPRGVKHTFWNPAPEPARYLIIMNKRIQSLIDAIHAMEQRDSESMRALFMQYKAELLE</sequence>
<organism evidence="2 3">
    <name type="scientific">Paenibacillus lignilyticus</name>
    <dbReference type="NCBI Taxonomy" id="1172615"/>
    <lineage>
        <taxon>Bacteria</taxon>
        <taxon>Bacillati</taxon>
        <taxon>Bacillota</taxon>
        <taxon>Bacilli</taxon>
        <taxon>Bacillales</taxon>
        <taxon>Paenibacillaceae</taxon>
        <taxon>Paenibacillus</taxon>
    </lineage>
</organism>
<dbReference type="Pfam" id="PF07883">
    <property type="entry name" value="Cupin_2"/>
    <property type="match status" value="1"/>
</dbReference>
<comment type="caution">
    <text evidence="2">The sequence shown here is derived from an EMBL/GenBank/DDBJ whole genome shotgun (WGS) entry which is preliminary data.</text>
</comment>
<proteinExistence type="predicted"/>
<evidence type="ECO:0000259" key="1">
    <source>
        <dbReference type="Pfam" id="PF07883"/>
    </source>
</evidence>
<dbReference type="SUPFAM" id="SSF51182">
    <property type="entry name" value="RmlC-like cupins"/>
    <property type="match status" value="1"/>
</dbReference>
<dbReference type="EMBL" id="JAGKSP010000007">
    <property type="protein sequence ID" value="MBP3964644.1"/>
    <property type="molecule type" value="Genomic_DNA"/>
</dbReference>